<dbReference type="InterPro" id="IPR029058">
    <property type="entry name" value="AB_hydrolase_fold"/>
</dbReference>
<dbReference type="InterPro" id="IPR000073">
    <property type="entry name" value="AB_hydrolase_1"/>
</dbReference>
<dbReference type="SUPFAM" id="SSF53474">
    <property type="entry name" value="alpha/beta-Hydrolases"/>
    <property type="match status" value="1"/>
</dbReference>
<dbReference type="STRING" id="1280847.SAMN04488036_103437"/>
<dbReference type="Gene3D" id="3.40.50.1820">
    <property type="entry name" value="alpha/beta hydrolase"/>
    <property type="match status" value="1"/>
</dbReference>
<dbReference type="GO" id="GO:0046503">
    <property type="term" value="P:glycerolipid catabolic process"/>
    <property type="evidence" value="ECO:0007669"/>
    <property type="project" value="TreeGrafter"/>
</dbReference>
<proteinExistence type="predicted"/>
<evidence type="ECO:0000313" key="2">
    <source>
        <dbReference type="EMBL" id="SFK96967.1"/>
    </source>
</evidence>
<dbReference type="PANTHER" id="PTHR43433">
    <property type="entry name" value="HYDROLASE, ALPHA/BETA FOLD FAMILY PROTEIN"/>
    <property type="match status" value="1"/>
</dbReference>
<sequence>MQITANGITLEYETHGPKDGIPLVLIRGLGSQMIHWPAELYEGLAAHGYYVIRFDNRDVGLSQRCPHPDAPGDADDILTLTQAGKPVTPAYHLTDMAQDVTGLMDALNIETAHVFGISMGGGITQLLVTQHADRLRSATIVMTAARPLIGVDQASAMLPMLLSRPLGREAYIDSWVSEHATNGSPGFPMTEAEIRAEAALAFDRGVDADGINRQLLAVLNAPDQRPALAQTSVPCQVIHGEDDALIPVDLGAEIAATIPNCPFHRIAGMGHIITPDLAPQIVDLIDTFIQSQTS</sequence>
<dbReference type="InterPro" id="IPR050471">
    <property type="entry name" value="AB_hydrolase"/>
</dbReference>
<dbReference type="AlphaFoldDB" id="A0A1I4DXJ9"/>
<gene>
    <name evidence="2" type="ORF">SAMN04488036_103437</name>
</gene>
<dbReference type="RefSeq" id="WP_093323464.1">
    <property type="nucleotide sequence ID" value="NZ_FOSZ01000003.1"/>
</dbReference>
<reference evidence="3" key="1">
    <citation type="submission" date="2016-10" db="EMBL/GenBank/DDBJ databases">
        <authorList>
            <person name="Varghese N."/>
            <person name="Submissions S."/>
        </authorList>
    </citation>
    <scope>NUCLEOTIDE SEQUENCE [LARGE SCALE GENOMIC DNA]</scope>
    <source>
        <strain evidence="3">DSM 28453</strain>
    </source>
</reference>
<organism evidence="2 3">
    <name type="scientific">Shimia haliotis</name>
    <dbReference type="NCBI Taxonomy" id="1280847"/>
    <lineage>
        <taxon>Bacteria</taxon>
        <taxon>Pseudomonadati</taxon>
        <taxon>Pseudomonadota</taxon>
        <taxon>Alphaproteobacteria</taxon>
        <taxon>Rhodobacterales</taxon>
        <taxon>Roseobacteraceae</taxon>
    </lineage>
</organism>
<dbReference type="OrthoDB" id="9798888at2"/>
<protein>
    <submittedName>
        <fullName evidence="2">Pimeloyl-ACP methyl ester carboxylesterase</fullName>
    </submittedName>
</protein>
<keyword evidence="3" id="KW-1185">Reference proteome</keyword>
<evidence type="ECO:0000313" key="3">
    <source>
        <dbReference type="Proteomes" id="UP000198851"/>
    </source>
</evidence>
<feature type="domain" description="AB hydrolase-1" evidence="1">
    <location>
        <begin position="22"/>
        <end position="273"/>
    </location>
</feature>
<evidence type="ECO:0000259" key="1">
    <source>
        <dbReference type="Pfam" id="PF00561"/>
    </source>
</evidence>
<name>A0A1I4DXJ9_9RHOB</name>
<dbReference type="Pfam" id="PF00561">
    <property type="entry name" value="Abhydrolase_1"/>
    <property type="match status" value="1"/>
</dbReference>
<dbReference type="PANTHER" id="PTHR43433:SF5">
    <property type="entry name" value="AB HYDROLASE-1 DOMAIN-CONTAINING PROTEIN"/>
    <property type="match status" value="1"/>
</dbReference>
<dbReference type="EMBL" id="FOSZ01000003">
    <property type="protein sequence ID" value="SFK96967.1"/>
    <property type="molecule type" value="Genomic_DNA"/>
</dbReference>
<dbReference type="Proteomes" id="UP000198851">
    <property type="component" value="Unassembled WGS sequence"/>
</dbReference>
<dbReference type="GO" id="GO:0004806">
    <property type="term" value="F:triacylglycerol lipase activity"/>
    <property type="evidence" value="ECO:0007669"/>
    <property type="project" value="TreeGrafter"/>
</dbReference>
<accession>A0A1I4DXJ9</accession>